<dbReference type="PANTHER" id="PTHR10699:SF11">
    <property type="entry name" value="IGLOO, ISOFORM A"/>
    <property type="match status" value="1"/>
</dbReference>
<dbReference type="OrthoDB" id="252964at2759"/>
<keyword evidence="1" id="KW-0472">Membrane</keyword>
<evidence type="ECO:0000256" key="1">
    <source>
        <dbReference type="SAM" id="Phobius"/>
    </source>
</evidence>
<dbReference type="EMBL" id="UPTC01001046">
    <property type="protein sequence ID" value="VBB30941.1"/>
    <property type="molecule type" value="Genomic_DNA"/>
</dbReference>
<dbReference type="AlphaFoldDB" id="A0A498SQB9"/>
<dbReference type="SMART" id="SM00394">
    <property type="entry name" value="RIIa"/>
    <property type="match status" value="1"/>
</dbReference>
<dbReference type="CDD" id="cd12100">
    <property type="entry name" value="DD_CABYR_SP17"/>
    <property type="match status" value="1"/>
</dbReference>
<dbReference type="InterPro" id="IPR047579">
    <property type="entry name" value="DD_CABYR_SP17"/>
</dbReference>
<dbReference type="PANTHER" id="PTHR10699">
    <property type="entry name" value="NEUROMODULIN"/>
    <property type="match status" value="1"/>
</dbReference>
<dbReference type="Gene3D" id="1.20.890.10">
    <property type="entry name" value="cAMP-dependent protein kinase regulatory subunit, dimerization-anchoring domain"/>
    <property type="match status" value="1"/>
</dbReference>
<dbReference type="InterPro" id="IPR027417">
    <property type="entry name" value="P-loop_NTPase"/>
</dbReference>
<dbReference type="Pfam" id="PF00612">
    <property type="entry name" value="IQ"/>
    <property type="match status" value="3"/>
</dbReference>
<dbReference type="SUPFAM" id="SSF47391">
    <property type="entry name" value="Dimerization-anchoring domain of cAMP-dependent PK regulatory subunit"/>
    <property type="match status" value="1"/>
</dbReference>
<dbReference type="PROSITE" id="PS50096">
    <property type="entry name" value="IQ"/>
    <property type="match status" value="3"/>
</dbReference>
<evidence type="ECO:0000313" key="4">
    <source>
        <dbReference type="Proteomes" id="UP000276991"/>
    </source>
</evidence>
<keyword evidence="1" id="KW-0812">Transmembrane</keyword>
<dbReference type="InterPro" id="IPR000048">
    <property type="entry name" value="IQ_motif_EF-hand-BS"/>
</dbReference>
<reference evidence="3 4" key="1">
    <citation type="submission" date="2018-08" db="EMBL/GenBank/DDBJ databases">
        <authorList>
            <person name="Laetsch R D."/>
            <person name="Stevens L."/>
            <person name="Kumar S."/>
            <person name="Blaxter L. M."/>
        </authorList>
    </citation>
    <scope>NUCLEOTIDE SEQUENCE [LARGE SCALE GENOMIC DNA]</scope>
</reference>
<dbReference type="CDD" id="cd23767">
    <property type="entry name" value="IQCD"/>
    <property type="match status" value="2"/>
</dbReference>
<dbReference type="SMART" id="SM00015">
    <property type="entry name" value="IQ"/>
    <property type="match status" value="3"/>
</dbReference>
<gene>
    <name evidence="3" type="ORF">NAV_LOCUS5732</name>
</gene>
<dbReference type="GO" id="GO:0005516">
    <property type="term" value="F:calmodulin binding"/>
    <property type="evidence" value="ECO:0007669"/>
    <property type="project" value="TreeGrafter"/>
</dbReference>
<dbReference type="SUPFAM" id="SSF52540">
    <property type="entry name" value="P-loop containing nucleoside triphosphate hydrolases"/>
    <property type="match status" value="1"/>
</dbReference>
<sequence>MAESSSENYKIPAGLRPLLEALVRETLKTQPNDLISFSVLFFSVLQKHRKRRHQIEMICFPENNAEDVLKDPALYESFKIDLQKQYHEKDKMIGRSPRSLNEAATKIQAAYRGHIVRANPQKFGFSKKDTDIIWSPTDCNNLPNAEKNFKCHSTIDAIDSVIERDAIEDRAATIIQAEIRGFLIRRHLQQEKKEGNEAAKKIQAHIRGYLTRKHLDEVGIPYKHSTVSHLHNGLQEYIVGLIFFCVLWALMVAVRTPGDNTVDGID</sequence>
<evidence type="ECO:0000313" key="3">
    <source>
        <dbReference type="EMBL" id="VBB30941.1"/>
    </source>
</evidence>
<protein>
    <recommendedName>
        <fullName evidence="2">RIIa domain-containing protein</fullName>
    </recommendedName>
</protein>
<dbReference type="Gene3D" id="1.20.5.190">
    <property type="match status" value="2"/>
</dbReference>
<feature type="transmembrane region" description="Helical" evidence="1">
    <location>
        <begin position="237"/>
        <end position="254"/>
    </location>
</feature>
<dbReference type="Pfam" id="PF02197">
    <property type="entry name" value="RIIa"/>
    <property type="match status" value="1"/>
</dbReference>
<proteinExistence type="predicted"/>
<name>A0A498SQB9_ACAVI</name>
<organism evidence="3 4">
    <name type="scientific">Acanthocheilonema viteae</name>
    <name type="common">Filarial nematode worm</name>
    <name type="synonym">Dipetalonema viteae</name>
    <dbReference type="NCBI Taxonomy" id="6277"/>
    <lineage>
        <taxon>Eukaryota</taxon>
        <taxon>Metazoa</taxon>
        <taxon>Ecdysozoa</taxon>
        <taxon>Nematoda</taxon>
        <taxon>Chromadorea</taxon>
        <taxon>Rhabditida</taxon>
        <taxon>Spirurina</taxon>
        <taxon>Spiruromorpha</taxon>
        <taxon>Filarioidea</taxon>
        <taxon>Onchocercidae</taxon>
        <taxon>Acanthocheilonema</taxon>
    </lineage>
</organism>
<dbReference type="InterPro" id="IPR003117">
    <property type="entry name" value="cAMP_dep_PK_reg_su_I/II_a/b"/>
</dbReference>
<dbReference type="STRING" id="6277.A0A498SQB9"/>
<dbReference type="FunFam" id="1.20.5.190:FF:000055">
    <property type="entry name" value="Putative microtubule-associated protein futsch"/>
    <property type="match status" value="1"/>
</dbReference>
<accession>A0A498SQB9</accession>
<feature type="domain" description="RIIa" evidence="2">
    <location>
        <begin position="13"/>
        <end position="50"/>
    </location>
</feature>
<evidence type="ECO:0000259" key="2">
    <source>
        <dbReference type="SMART" id="SM00394"/>
    </source>
</evidence>
<keyword evidence="4" id="KW-1185">Reference proteome</keyword>
<keyword evidence="1" id="KW-1133">Transmembrane helix</keyword>
<dbReference type="Proteomes" id="UP000276991">
    <property type="component" value="Unassembled WGS sequence"/>
</dbReference>